<comment type="caution">
    <text evidence="6">The sequence shown here is derived from an EMBL/GenBank/DDBJ whole genome shotgun (WGS) entry which is preliminary data.</text>
</comment>
<dbReference type="RefSeq" id="WP_310925076.1">
    <property type="nucleotide sequence ID" value="NZ_JAMQOP010000003.1"/>
</dbReference>
<dbReference type="SMART" id="SM00829">
    <property type="entry name" value="PKS_ER"/>
    <property type="match status" value="1"/>
</dbReference>
<dbReference type="SUPFAM" id="SSF51735">
    <property type="entry name" value="NAD(P)-binding Rossmann-fold domains"/>
    <property type="match status" value="1"/>
</dbReference>
<protein>
    <submittedName>
        <fullName evidence="6">2,3-butanediol dehydrogenase</fullName>
    </submittedName>
</protein>
<dbReference type="InterPro" id="IPR013154">
    <property type="entry name" value="ADH-like_N"/>
</dbReference>
<dbReference type="InterPro" id="IPR036291">
    <property type="entry name" value="NAD(P)-bd_dom_sf"/>
</dbReference>
<reference evidence="6 7" key="1">
    <citation type="submission" date="2022-06" db="EMBL/GenBank/DDBJ databases">
        <title>Halogeometricum sp. a new haloarchaeum isolate from saline soil.</title>
        <authorList>
            <person name="Strakova D."/>
            <person name="Galisteo C."/>
            <person name="Sanchez-Porro C."/>
            <person name="Ventosa A."/>
        </authorList>
    </citation>
    <scope>NUCLEOTIDE SEQUENCE [LARGE SCALE GENOMIC DNA]</scope>
    <source>
        <strain evidence="6 7">S1BR25-6</strain>
    </source>
</reference>
<dbReference type="InterPro" id="IPR020843">
    <property type="entry name" value="ER"/>
</dbReference>
<dbReference type="Gene3D" id="3.90.180.10">
    <property type="entry name" value="Medium-chain alcohol dehydrogenases, catalytic domain"/>
    <property type="match status" value="1"/>
</dbReference>
<dbReference type="CDD" id="cd08233">
    <property type="entry name" value="butanediol_DH_like"/>
    <property type="match status" value="1"/>
</dbReference>
<organism evidence="6 7">
    <name type="scientific">Halogeometricum salsisoli</name>
    <dbReference type="NCBI Taxonomy" id="2950536"/>
    <lineage>
        <taxon>Archaea</taxon>
        <taxon>Methanobacteriati</taxon>
        <taxon>Methanobacteriota</taxon>
        <taxon>Stenosarchaea group</taxon>
        <taxon>Halobacteria</taxon>
        <taxon>Halobacteriales</taxon>
        <taxon>Haloferacaceae</taxon>
        <taxon>Halogeometricum</taxon>
    </lineage>
</organism>
<dbReference type="InterPro" id="IPR013149">
    <property type="entry name" value="ADH-like_C"/>
</dbReference>
<dbReference type="Pfam" id="PF08240">
    <property type="entry name" value="ADH_N"/>
    <property type="match status" value="1"/>
</dbReference>
<gene>
    <name evidence="6" type="ORF">NDI76_15660</name>
</gene>
<dbReference type="PROSITE" id="PS00059">
    <property type="entry name" value="ADH_ZINC"/>
    <property type="match status" value="1"/>
</dbReference>
<dbReference type="Pfam" id="PF00107">
    <property type="entry name" value="ADH_zinc_N"/>
    <property type="match status" value="1"/>
</dbReference>
<evidence type="ECO:0000256" key="2">
    <source>
        <dbReference type="ARBA" id="ARBA00022833"/>
    </source>
</evidence>
<keyword evidence="3" id="KW-0560">Oxidoreductase</keyword>
<evidence type="ECO:0000256" key="1">
    <source>
        <dbReference type="ARBA" id="ARBA00022723"/>
    </source>
</evidence>
<dbReference type="InterPro" id="IPR050129">
    <property type="entry name" value="Zn_alcohol_dh"/>
</dbReference>
<keyword evidence="7" id="KW-1185">Reference proteome</keyword>
<comment type="similarity">
    <text evidence="4">Belongs to the zinc-containing alcohol dehydrogenase family.</text>
</comment>
<evidence type="ECO:0000259" key="5">
    <source>
        <dbReference type="SMART" id="SM00829"/>
    </source>
</evidence>
<comment type="cofactor">
    <cofactor evidence="4">
        <name>Zn(2+)</name>
        <dbReference type="ChEBI" id="CHEBI:29105"/>
    </cofactor>
</comment>
<dbReference type="PANTHER" id="PTHR43401:SF2">
    <property type="entry name" value="L-THREONINE 3-DEHYDROGENASE"/>
    <property type="match status" value="1"/>
</dbReference>
<evidence type="ECO:0000256" key="4">
    <source>
        <dbReference type="RuleBase" id="RU361277"/>
    </source>
</evidence>
<evidence type="ECO:0000256" key="3">
    <source>
        <dbReference type="ARBA" id="ARBA00023002"/>
    </source>
</evidence>
<accession>A0ABU2GH89</accession>
<dbReference type="Gene3D" id="3.40.50.720">
    <property type="entry name" value="NAD(P)-binding Rossmann-like Domain"/>
    <property type="match status" value="1"/>
</dbReference>
<feature type="domain" description="Enoyl reductase (ER)" evidence="5">
    <location>
        <begin position="8"/>
        <end position="350"/>
    </location>
</feature>
<name>A0ABU2GH89_9EURY</name>
<evidence type="ECO:0000313" key="7">
    <source>
        <dbReference type="Proteomes" id="UP001257060"/>
    </source>
</evidence>
<dbReference type="InterPro" id="IPR011032">
    <property type="entry name" value="GroES-like_sf"/>
</dbReference>
<proteinExistence type="inferred from homology"/>
<sequence length="352" mass="37608">MQVAKLYGTEDIRVIREDEPRLEPGTVRVDISYTGVCGSDVHEYKIGPVPIRAEDSNHEIPESEWDEYLPKPMGHEIAGVVSEVGEGVDGVSVGDEVALNVLLSCGECRYCEVGKPQLCTAFDGTAVGSPGFADNMVVPAAATVPVPDGVSIRHAALAEPLSVSVHAVRRSRMRVGDTVAVFGAGPIGLGIVDAAQSAGADRILVSEPRDARRDIASELGADVVVDPREEDPTARFKAETEGGVDVGFEAAGISETLTQTLRSTKYDGTAVVVSVFEDDAQFHPNDIMQAERTVVGSFGYTDEFPITLRMMADGRLNPEAFVTGTVELEDVDSAFRQLVDPDSEHVKILVEP</sequence>
<dbReference type="Proteomes" id="UP001257060">
    <property type="component" value="Unassembled WGS sequence"/>
</dbReference>
<keyword evidence="2 4" id="KW-0862">Zinc</keyword>
<evidence type="ECO:0000313" key="6">
    <source>
        <dbReference type="EMBL" id="MDS0300183.1"/>
    </source>
</evidence>
<dbReference type="InterPro" id="IPR002328">
    <property type="entry name" value="ADH_Zn_CS"/>
</dbReference>
<keyword evidence="1 4" id="KW-0479">Metal-binding</keyword>
<dbReference type="SUPFAM" id="SSF50129">
    <property type="entry name" value="GroES-like"/>
    <property type="match status" value="1"/>
</dbReference>
<dbReference type="PANTHER" id="PTHR43401">
    <property type="entry name" value="L-THREONINE 3-DEHYDROGENASE"/>
    <property type="match status" value="1"/>
</dbReference>
<dbReference type="EMBL" id="JAMQOP010000003">
    <property type="protein sequence ID" value="MDS0300183.1"/>
    <property type="molecule type" value="Genomic_DNA"/>
</dbReference>